<evidence type="ECO:0000313" key="2">
    <source>
        <dbReference type="Proteomes" id="UP000828390"/>
    </source>
</evidence>
<evidence type="ECO:0000313" key="1">
    <source>
        <dbReference type="EMBL" id="KAH3868445.1"/>
    </source>
</evidence>
<accession>A0A9D4M098</accession>
<sequence>MLSMVVLFTSSVNGRYDHRSAKFHLGSPEIGKMSCGVEKKSCIPFLVELGRVWSGNFGDRDDRDDRVDRIGDGNPPLRRIGKSSCPNYLRAWKENSARRMVAMAE</sequence>
<dbReference type="AlphaFoldDB" id="A0A9D4M098"/>
<reference evidence="1" key="2">
    <citation type="submission" date="2020-11" db="EMBL/GenBank/DDBJ databases">
        <authorList>
            <person name="McCartney M.A."/>
            <person name="Auch B."/>
            <person name="Kono T."/>
            <person name="Mallez S."/>
            <person name="Becker A."/>
            <person name="Gohl D.M."/>
            <person name="Silverstein K.A.T."/>
            <person name="Koren S."/>
            <person name="Bechman K.B."/>
            <person name="Herman A."/>
            <person name="Abrahante J.E."/>
            <person name="Garbe J."/>
        </authorList>
    </citation>
    <scope>NUCLEOTIDE SEQUENCE</scope>
    <source>
        <strain evidence="1">Duluth1</strain>
        <tissue evidence="1">Whole animal</tissue>
    </source>
</reference>
<protein>
    <submittedName>
        <fullName evidence="1">Uncharacterized protein</fullName>
    </submittedName>
</protein>
<gene>
    <name evidence="1" type="ORF">DPMN_031591</name>
</gene>
<organism evidence="1 2">
    <name type="scientific">Dreissena polymorpha</name>
    <name type="common">Zebra mussel</name>
    <name type="synonym">Mytilus polymorpha</name>
    <dbReference type="NCBI Taxonomy" id="45954"/>
    <lineage>
        <taxon>Eukaryota</taxon>
        <taxon>Metazoa</taxon>
        <taxon>Spiralia</taxon>
        <taxon>Lophotrochozoa</taxon>
        <taxon>Mollusca</taxon>
        <taxon>Bivalvia</taxon>
        <taxon>Autobranchia</taxon>
        <taxon>Heteroconchia</taxon>
        <taxon>Euheterodonta</taxon>
        <taxon>Imparidentia</taxon>
        <taxon>Neoheterodontei</taxon>
        <taxon>Myida</taxon>
        <taxon>Dreissenoidea</taxon>
        <taxon>Dreissenidae</taxon>
        <taxon>Dreissena</taxon>
    </lineage>
</organism>
<comment type="caution">
    <text evidence="1">The sequence shown here is derived from an EMBL/GenBank/DDBJ whole genome shotgun (WGS) entry which is preliminary data.</text>
</comment>
<dbReference type="Proteomes" id="UP000828390">
    <property type="component" value="Unassembled WGS sequence"/>
</dbReference>
<dbReference type="EMBL" id="JAIWYP010000002">
    <property type="protein sequence ID" value="KAH3868445.1"/>
    <property type="molecule type" value="Genomic_DNA"/>
</dbReference>
<name>A0A9D4M098_DREPO</name>
<keyword evidence="2" id="KW-1185">Reference proteome</keyword>
<proteinExistence type="predicted"/>
<reference evidence="1" key="1">
    <citation type="journal article" date="2019" name="bioRxiv">
        <title>The Genome of the Zebra Mussel, Dreissena polymorpha: A Resource for Invasive Species Research.</title>
        <authorList>
            <person name="McCartney M.A."/>
            <person name="Auch B."/>
            <person name="Kono T."/>
            <person name="Mallez S."/>
            <person name="Zhang Y."/>
            <person name="Obille A."/>
            <person name="Becker A."/>
            <person name="Abrahante J.E."/>
            <person name="Garbe J."/>
            <person name="Badalamenti J.P."/>
            <person name="Herman A."/>
            <person name="Mangelson H."/>
            <person name="Liachko I."/>
            <person name="Sullivan S."/>
            <person name="Sone E.D."/>
            <person name="Koren S."/>
            <person name="Silverstein K.A.T."/>
            <person name="Beckman K.B."/>
            <person name="Gohl D.M."/>
        </authorList>
    </citation>
    <scope>NUCLEOTIDE SEQUENCE</scope>
    <source>
        <strain evidence="1">Duluth1</strain>
        <tissue evidence="1">Whole animal</tissue>
    </source>
</reference>